<gene>
    <name evidence="2" type="ORF">C7Y71_011195</name>
</gene>
<dbReference type="OrthoDB" id="9798601at2"/>
<dbReference type="InterPro" id="IPR018490">
    <property type="entry name" value="cNMP-bd_dom_sf"/>
</dbReference>
<dbReference type="PROSITE" id="PS50042">
    <property type="entry name" value="CNMP_BINDING_3"/>
    <property type="match status" value="1"/>
</dbReference>
<dbReference type="Proteomes" id="UP000249375">
    <property type="component" value="Chromosome"/>
</dbReference>
<evidence type="ECO:0000259" key="1">
    <source>
        <dbReference type="PROSITE" id="PS50042"/>
    </source>
</evidence>
<protein>
    <submittedName>
        <fullName evidence="2">Crp/Fnr family transcriptional regulator</fullName>
    </submittedName>
</protein>
<evidence type="ECO:0000313" key="3">
    <source>
        <dbReference type="Proteomes" id="UP000249375"/>
    </source>
</evidence>
<dbReference type="Pfam" id="PF00027">
    <property type="entry name" value="cNMP_binding"/>
    <property type="match status" value="1"/>
</dbReference>
<dbReference type="AlphaFoldDB" id="A0A5P8E986"/>
<keyword evidence="3" id="KW-1185">Reference proteome</keyword>
<dbReference type="KEGG" id="alq:C7Y71_011195"/>
<dbReference type="SUPFAM" id="SSF51206">
    <property type="entry name" value="cAMP-binding domain-like"/>
    <property type="match status" value="1"/>
</dbReference>
<dbReference type="InterPro" id="IPR000595">
    <property type="entry name" value="cNMP-bd_dom"/>
</dbReference>
<dbReference type="SUPFAM" id="SSF46785">
    <property type="entry name" value="Winged helix' DNA-binding domain"/>
    <property type="match status" value="1"/>
</dbReference>
<dbReference type="CDD" id="cd00038">
    <property type="entry name" value="CAP_ED"/>
    <property type="match status" value="1"/>
</dbReference>
<dbReference type="EMBL" id="CP033459">
    <property type="protein sequence ID" value="QFQ13526.1"/>
    <property type="molecule type" value="Genomic_DNA"/>
</dbReference>
<name>A0A5P8E986_9BACT</name>
<organism evidence="2 3">
    <name type="scientific">Pseudoprevotella muciniphila</name>
    <dbReference type="NCBI Taxonomy" id="2133944"/>
    <lineage>
        <taxon>Bacteria</taxon>
        <taxon>Pseudomonadati</taxon>
        <taxon>Bacteroidota</taxon>
        <taxon>Bacteroidia</taxon>
        <taxon>Bacteroidales</taxon>
        <taxon>Prevotellaceae</taxon>
        <taxon>Pseudoprevotella</taxon>
    </lineage>
</organism>
<dbReference type="Gene3D" id="2.60.120.10">
    <property type="entry name" value="Jelly Rolls"/>
    <property type="match status" value="1"/>
</dbReference>
<feature type="domain" description="Cyclic nucleotide-binding" evidence="1">
    <location>
        <begin position="15"/>
        <end position="138"/>
    </location>
</feature>
<sequence>MQADNLYRRLLLLPFFQGLPEHDYYEIAERIRLYFRNYVQGTTIVRQGDECDAYRFVLRGALKVERENPAGDYMLTEWTDKPTLICPESLYGLDTAHTRSFSAVSNVSVLEISKTDVFNVLMEYTTFRLNYMNYFSWRQQQAMRMAWQTIPRTPQKRFVQFVKNRCLRPVGRKQLQITQQVLAREMAVALQVLQAMLEEYRKEQLIETSRGIIEIPNLEKL</sequence>
<reference evidence="2 3" key="1">
    <citation type="submission" date="2018-11" db="EMBL/GenBank/DDBJ databases">
        <authorList>
            <person name="Na S.W."/>
            <person name="Baik M."/>
        </authorList>
    </citation>
    <scope>NUCLEOTIDE SEQUENCE [LARGE SCALE GENOMIC DNA]</scope>
    <source>
        <strain evidence="2 3">E39</strain>
    </source>
</reference>
<dbReference type="InterPro" id="IPR014710">
    <property type="entry name" value="RmlC-like_jellyroll"/>
</dbReference>
<accession>A0A5P8E986</accession>
<proteinExistence type="predicted"/>
<dbReference type="InterPro" id="IPR036390">
    <property type="entry name" value="WH_DNA-bd_sf"/>
</dbReference>
<evidence type="ECO:0000313" key="2">
    <source>
        <dbReference type="EMBL" id="QFQ13526.1"/>
    </source>
</evidence>
<dbReference type="SMART" id="SM00100">
    <property type="entry name" value="cNMP"/>
    <property type="match status" value="1"/>
</dbReference>